<comment type="subcellular location">
    <subcellularLocation>
        <location evidence="1">Membrane</location>
        <topology evidence="1">Multi-pass membrane protein</topology>
    </subcellularLocation>
</comment>
<reference evidence="9" key="1">
    <citation type="submission" date="2025-08" db="UniProtKB">
        <authorList>
            <consortium name="RefSeq"/>
        </authorList>
    </citation>
    <scope>IDENTIFICATION</scope>
    <source>
        <tissue evidence="9">Gonad</tissue>
    </source>
</reference>
<evidence type="ECO:0000256" key="5">
    <source>
        <dbReference type="PROSITE-ProRule" id="PRU00205"/>
    </source>
</evidence>
<protein>
    <submittedName>
        <fullName evidence="9">Protein FAM57A-like</fullName>
    </submittedName>
</protein>
<evidence type="ECO:0000256" key="4">
    <source>
        <dbReference type="ARBA" id="ARBA00023136"/>
    </source>
</evidence>
<sequence>MSYVCVRSCLERTWPRLTAAEKAVLTECAVSSLQGVLATWAGVTIVFNCNDVIHWLADWYSGFCLPYFGYDIWAMYQSTSCQLASSGVRLPWATVLTNRGSMVAHHVIIPAIFLPASLLRGGKGDFYVGCFFLYEASTPLTNFRHALSQLNMKETGLYYANGFLILVTFFLWRIAIFPFMLWAYEQQYGLLLSDAPYRLPWKCSAGCAVVMTFQCYWFTKMLQIVHRTIRNKILQQM</sequence>
<dbReference type="GO" id="GO:0005783">
    <property type="term" value="C:endoplasmic reticulum"/>
    <property type="evidence" value="ECO:0007669"/>
    <property type="project" value="TreeGrafter"/>
</dbReference>
<feature type="transmembrane region" description="Helical" evidence="6">
    <location>
        <begin position="199"/>
        <end position="219"/>
    </location>
</feature>
<evidence type="ECO:0000256" key="2">
    <source>
        <dbReference type="ARBA" id="ARBA00022692"/>
    </source>
</evidence>
<accession>A0A6P4YAF6</accession>
<keyword evidence="3 6" id="KW-1133">Transmembrane helix</keyword>
<dbReference type="PROSITE" id="PS50922">
    <property type="entry name" value="TLC"/>
    <property type="match status" value="1"/>
</dbReference>
<dbReference type="Pfam" id="PF03798">
    <property type="entry name" value="TRAM_LAG1_CLN8"/>
    <property type="match status" value="1"/>
</dbReference>
<organism evidence="8 9">
    <name type="scientific">Branchiostoma belcheri</name>
    <name type="common">Amphioxus</name>
    <dbReference type="NCBI Taxonomy" id="7741"/>
    <lineage>
        <taxon>Eukaryota</taxon>
        <taxon>Metazoa</taxon>
        <taxon>Chordata</taxon>
        <taxon>Cephalochordata</taxon>
        <taxon>Leptocardii</taxon>
        <taxon>Amphioxiformes</taxon>
        <taxon>Branchiostomatidae</taxon>
        <taxon>Branchiostoma</taxon>
    </lineage>
</organism>
<dbReference type="InterPro" id="IPR006634">
    <property type="entry name" value="TLC-dom"/>
</dbReference>
<dbReference type="GO" id="GO:0016020">
    <property type="term" value="C:membrane"/>
    <property type="evidence" value="ECO:0007669"/>
    <property type="project" value="UniProtKB-SubCell"/>
</dbReference>
<feature type="transmembrane region" description="Helical" evidence="6">
    <location>
        <begin position="157"/>
        <end position="179"/>
    </location>
</feature>
<dbReference type="InterPro" id="IPR050846">
    <property type="entry name" value="TLCD"/>
</dbReference>
<dbReference type="GeneID" id="109463425"/>
<dbReference type="RefSeq" id="XP_019615802.1">
    <property type="nucleotide sequence ID" value="XM_019760243.1"/>
</dbReference>
<gene>
    <name evidence="9" type="primary">LOC109463425</name>
</gene>
<keyword evidence="4 5" id="KW-0472">Membrane</keyword>
<name>A0A6P4YAF6_BRABE</name>
<evidence type="ECO:0000313" key="8">
    <source>
        <dbReference type="Proteomes" id="UP000515135"/>
    </source>
</evidence>
<dbReference type="AlphaFoldDB" id="A0A6P4YAF6"/>
<evidence type="ECO:0000313" key="9">
    <source>
        <dbReference type="RefSeq" id="XP_019615802.1"/>
    </source>
</evidence>
<dbReference type="KEGG" id="bbel:109463425"/>
<dbReference type="PANTHER" id="PTHR13439:SF66">
    <property type="entry name" value="BCDNA.GH12326"/>
    <property type="match status" value="1"/>
</dbReference>
<dbReference type="PANTHER" id="PTHR13439">
    <property type="entry name" value="CT120 PROTEIN"/>
    <property type="match status" value="1"/>
</dbReference>
<evidence type="ECO:0000256" key="6">
    <source>
        <dbReference type="SAM" id="Phobius"/>
    </source>
</evidence>
<proteinExistence type="predicted"/>
<keyword evidence="2 5" id="KW-0812">Transmembrane</keyword>
<dbReference type="SMART" id="SM00724">
    <property type="entry name" value="TLC"/>
    <property type="match status" value="1"/>
</dbReference>
<keyword evidence="8" id="KW-1185">Reference proteome</keyword>
<evidence type="ECO:0000256" key="1">
    <source>
        <dbReference type="ARBA" id="ARBA00004141"/>
    </source>
</evidence>
<dbReference type="GO" id="GO:0055088">
    <property type="term" value="P:lipid homeostasis"/>
    <property type="evidence" value="ECO:0007669"/>
    <property type="project" value="TreeGrafter"/>
</dbReference>
<evidence type="ECO:0000256" key="3">
    <source>
        <dbReference type="ARBA" id="ARBA00022989"/>
    </source>
</evidence>
<dbReference type="OrthoDB" id="10266980at2759"/>
<evidence type="ECO:0000259" key="7">
    <source>
        <dbReference type="PROSITE" id="PS50922"/>
    </source>
</evidence>
<feature type="domain" description="TLC" evidence="7">
    <location>
        <begin position="13"/>
        <end position="230"/>
    </location>
</feature>
<dbReference type="Proteomes" id="UP000515135">
    <property type="component" value="Unplaced"/>
</dbReference>